<sequence length="127" mass="14200">MDDSKAHKPLNSEADAMVEVSTAGYEASNPTNVVDSHMDCSPVLKVRTLHISSSILDGKSMFFYKLFSNEMRESQQTLVTLRIDAYAAKQYLVARFKDITRHQEELMELPLVGIVALLSSYELQVGS</sequence>
<keyword evidence="2" id="KW-1185">Reference proteome</keyword>
<dbReference type="InterPro" id="IPR045890">
    <property type="entry name" value="POB1-like"/>
</dbReference>
<gene>
    <name evidence="1" type="ORF">VFH_V190120</name>
</gene>
<dbReference type="GO" id="GO:0010114">
    <property type="term" value="P:response to red light"/>
    <property type="evidence" value="ECO:0007669"/>
    <property type="project" value="TreeGrafter"/>
</dbReference>
<protein>
    <submittedName>
        <fullName evidence="1">Uncharacterized protein</fullName>
    </submittedName>
</protein>
<dbReference type="PANTHER" id="PTHR46336">
    <property type="entry name" value="OS02G0260700 PROTEIN"/>
    <property type="match status" value="1"/>
</dbReference>
<evidence type="ECO:0000313" key="1">
    <source>
        <dbReference type="EMBL" id="CAI8615664.1"/>
    </source>
</evidence>
<accession>A0AAV1AZD5</accession>
<organism evidence="1 2">
    <name type="scientific">Vicia faba</name>
    <name type="common">Broad bean</name>
    <name type="synonym">Faba vulgaris</name>
    <dbReference type="NCBI Taxonomy" id="3906"/>
    <lineage>
        <taxon>Eukaryota</taxon>
        <taxon>Viridiplantae</taxon>
        <taxon>Streptophyta</taxon>
        <taxon>Embryophyta</taxon>
        <taxon>Tracheophyta</taxon>
        <taxon>Spermatophyta</taxon>
        <taxon>Magnoliopsida</taxon>
        <taxon>eudicotyledons</taxon>
        <taxon>Gunneridae</taxon>
        <taxon>Pentapetalae</taxon>
        <taxon>rosids</taxon>
        <taxon>fabids</taxon>
        <taxon>Fabales</taxon>
        <taxon>Fabaceae</taxon>
        <taxon>Papilionoideae</taxon>
        <taxon>50 kb inversion clade</taxon>
        <taxon>NPAAA clade</taxon>
        <taxon>Hologalegina</taxon>
        <taxon>IRL clade</taxon>
        <taxon>Fabeae</taxon>
        <taxon>Vicia</taxon>
    </lineage>
</organism>
<reference evidence="1 2" key="1">
    <citation type="submission" date="2023-01" db="EMBL/GenBank/DDBJ databases">
        <authorList>
            <person name="Kreplak J."/>
        </authorList>
    </citation>
    <scope>NUCLEOTIDE SEQUENCE [LARGE SCALE GENOMIC DNA]</scope>
</reference>
<dbReference type="PANTHER" id="PTHR46336:SF3">
    <property type="entry name" value="BTB_POZ DOMAIN-CONTAINING PROTEIN POB1"/>
    <property type="match status" value="1"/>
</dbReference>
<dbReference type="AlphaFoldDB" id="A0AAV1AZD5"/>
<dbReference type="GO" id="GO:0005634">
    <property type="term" value="C:nucleus"/>
    <property type="evidence" value="ECO:0007669"/>
    <property type="project" value="TreeGrafter"/>
</dbReference>
<dbReference type="EMBL" id="OX451740">
    <property type="protein sequence ID" value="CAI8615664.1"/>
    <property type="molecule type" value="Genomic_DNA"/>
</dbReference>
<dbReference type="Proteomes" id="UP001157006">
    <property type="component" value="Chromosome 5"/>
</dbReference>
<name>A0AAV1AZD5_VICFA</name>
<evidence type="ECO:0000313" key="2">
    <source>
        <dbReference type="Proteomes" id="UP001157006"/>
    </source>
</evidence>
<proteinExistence type="predicted"/>